<sequence length="80" mass="9462">MNIYVSDKLKDFINPLEKKGYKVARKKDENFEALICSVKEEDLSNFQEKIKLNNILVIDSRSKSIDEIDIILRNKHFNNF</sequence>
<name>A0A1M4X2T2_9CLOT</name>
<evidence type="ECO:0000313" key="1">
    <source>
        <dbReference type="EMBL" id="SHE87643.1"/>
    </source>
</evidence>
<dbReference type="AlphaFoldDB" id="A0A1M4X2T2"/>
<reference evidence="1 2" key="1">
    <citation type="submission" date="2016-11" db="EMBL/GenBank/DDBJ databases">
        <authorList>
            <person name="Jaros S."/>
            <person name="Januszkiewicz K."/>
            <person name="Wedrychowicz H."/>
        </authorList>
    </citation>
    <scope>NUCLEOTIDE SEQUENCE [LARGE SCALE GENOMIC DNA]</scope>
    <source>
        <strain evidence="1 2">DSM 2631</strain>
    </source>
</reference>
<dbReference type="InterPro" id="IPR005370">
    <property type="entry name" value="UPF0180"/>
</dbReference>
<gene>
    <name evidence="1" type="ORF">SAMN05443638_11555</name>
</gene>
<protein>
    <submittedName>
        <fullName evidence="1">Uncharacterized protein family (UPF0180)</fullName>
    </submittedName>
</protein>
<dbReference type="EMBL" id="FQVM01000015">
    <property type="protein sequence ID" value="SHE87643.1"/>
    <property type="molecule type" value="Genomic_DNA"/>
</dbReference>
<dbReference type="OrthoDB" id="1954110at2"/>
<proteinExistence type="predicted"/>
<accession>A0A1M4X2T2</accession>
<dbReference type="Pfam" id="PF03698">
    <property type="entry name" value="UPF0180"/>
    <property type="match status" value="1"/>
</dbReference>
<dbReference type="STRING" id="1533.SAMN05443638_11555"/>
<dbReference type="Proteomes" id="UP000184035">
    <property type="component" value="Unassembled WGS sequence"/>
</dbReference>
<keyword evidence="2" id="KW-1185">Reference proteome</keyword>
<organism evidence="1 2">
    <name type="scientific">Clostridium fallax</name>
    <dbReference type="NCBI Taxonomy" id="1533"/>
    <lineage>
        <taxon>Bacteria</taxon>
        <taxon>Bacillati</taxon>
        <taxon>Bacillota</taxon>
        <taxon>Clostridia</taxon>
        <taxon>Eubacteriales</taxon>
        <taxon>Clostridiaceae</taxon>
        <taxon>Clostridium</taxon>
    </lineage>
</organism>
<dbReference type="RefSeq" id="WP_072896295.1">
    <property type="nucleotide sequence ID" value="NZ_FQVM01000015.1"/>
</dbReference>
<evidence type="ECO:0000313" key="2">
    <source>
        <dbReference type="Proteomes" id="UP000184035"/>
    </source>
</evidence>